<sequence>MKCVSDYALESHGQGVVCKIKALLNRPWKVEIMQIEIMQINHKSNGVDNRMAKLARGRDLKEWWFDTPTSILELAQLNNTLIV</sequence>
<comment type="caution">
    <text evidence="1">The sequence shown here is derived from an EMBL/GenBank/DDBJ whole genome shotgun (WGS) entry which is preliminary data.</text>
</comment>
<reference evidence="1 2" key="1">
    <citation type="journal article" date="2024" name="G3 (Bethesda)">
        <title>Genome assembly of Hibiscus sabdariffa L. provides insights into metabolisms of medicinal natural products.</title>
        <authorList>
            <person name="Kim T."/>
        </authorList>
    </citation>
    <scope>NUCLEOTIDE SEQUENCE [LARGE SCALE GENOMIC DNA]</scope>
    <source>
        <strain evidence="1">TK-2024</strain>
        <tissue evidence="1">Old leaves</tissue>
    </source>
</reference>
<accession>A0ABR2DK73</accession>
<dbReference type="EMBL" id="JBBPBM010000025">
    <property type="protein sequence ID" value="KAK8540127.1"/>
    <property type="molecule type" value="Genomic_DNA"/>
</dbReference>
<proteinExistence type="predicted"/>
<protein>
    <submittedName>
        <fullName evidence="1">Uncharacterized protein</fullName>
    </submittedName>
</protein>
<organism evidence="1 2">
    <name type="scientific">Hibiscus sabdariffa</name>
    <name type="common">roselle</name>
    <dbReference type="NCBI Taxonomy" id="183260"/>
    <lineage>
        <taxon>Eukaryota</taxon>
        <taxon>Viridiplantae</taxon>
        <taxon>Streptophyta</taxon>
        <taxon>Embryophyta</taxon>
        <taxon>Tracheophyta</taxon>
        <taxon>Spermatophyta</taxon>
        <taxon>Magnoliopsida</taxon>
        <taxon>eudicotyledons</taxon>
        <taxon>Gunneridae</taxon>
        <taxon>Pentapetalae</taxon>
        <taxon>rosids</taxon>
        <taxon>malvids</taxon>
        <taxon>Malvales</taxon>
        <taxon>Malvaceae</taxon>
        <taxon>Malvoideae</taxon>
        <taxon>Hibiscus</taxon>
    </lineage>
</organism>
<gene>
    <name evidence="1" type="ORF">V6N12_046419</name>
</gene>
<keyword evidence="2" id="KW-1185">Reference proteome</keyword>
<evidence type="ECO:0000313" key="2">
    <source>
        <dbReference type="Proteomes" id="UP001472677"/>
    </source>
</evidence>
<evidence type="ECO:0000313" key="1">
    <source>
        <dbReference type="EMBL" id="KAK8540127.1"/>
    </source>
</evidence>
<name>A0ABR2DK73_9ROSI</name>
<dbReference type="Proteomes" id="UP001472677">
    <property type="component" value="Unassembled WGS sequence"/>
</dbReference>